<dbReference type="EMBL" id="LR134408">
    <property type="protein sequence ID" value="VEH73045.1"/>
    <property type="molecule type" value="Genomic_DNA"/>
</dbReference>
<reference evidence="1 2" key="1">
    <citation type="submission" date="2018-12" db="EMBL/GenBank/DDBJ databases">
        <authorList>
            <consortium name="Pathogen Informatics"/>
        </authorList>
    </citation>
    <scope>NUCLEOTIDE SEQUENCE [LARGE SCALE GENOMIC DNA]</scope>
    <source>
        <strain evidence="1 2">NCTC934</strain>
    </source>
</reference>
<name>A0ABY6TDW6_9CORY</name>
<accession>A0ABY6TDW6</accession>
<proteinExistence type="predicted"/>
<sequence>MMGIEITIALVILILLGSWAIFTAQRLNFLHIRTDAALAQLQAALDRRAAVTAAVSPDLAALAQKAESTELSHGHFQARTMVERELSAAIVRDFPVGQRPAALADAEGRIQLAHRFYNEAVSDTRALRLRPAVRFFHLGGTAKLPEYFDYMLAD</sequence>
<gene>
    <name evidence="1" type="ORF">NCTC934_01331</name>
</gene>
<protein>
    <submittedName>
        <fullName evidence="1">Secreted protein</fullName>
    </submittedName>
</protein>
<evidence type="ECO:0000313" key="1">
    <source>
        <dbReference type="EMBL" id="VEH73045.1"/>
    </source>
</evidence>
<dbReference type="Proteomes" id="UP000280707">
    <property type="component" value="Chromosome"/>
</dbReference>
<keyword evidence="2" id="KW-1185">Reference proteome</keyword>
<evidence type="ECO:0000313" key="2">
    <source>
        <dbReference type="Proteomes" id="UP000280707"/>
    </source>
</evidence>
<organism evidence="1 2">
    <name type="scientific">Corynebacterium segmentosum</name>
    <dbReference type="NCBI Taxonomy" id="43990"/>
    <lineage>
        <taxon>Bacteria</taxon>
        <taxon>Bacillati</taxon>
        <taxon>Actinomycetota</taxon>
        <taxon>Actinomycetes</taxon>
        <taxon>Mycobacteriales</taxon>
        <taxon>Corynebacteriaceae</taxon>
        <taxon>Corynebacterium</taxon>
    </lineage>
</organism>